<proteinExistence type="predicted"/>
<evidence type="ECO:0000313" key="1">
    <source>
        <dbReference type="EMBL" id="CCD49220.1"/>
    </source>
</evidence>
<dbReference type="InParanoid" id="G2Y9E4"/>
<dbReference type="HOGENOM" id="CLU_1740236_0_0_1"/>
<gene>
    <name evidence="1" type="ORF">BofuT4_P030960.1</name>
</gene>
<name>G2Y9E4_BOTF4</name>
<reference evidence="2" key="1">
    <citation type="journal article" date="2011" name="PLoS Genet.">
        <title>Genomic analysis of the necrotrophic fungal pathogens Sclerotinia sclerotiorum and Botrytis cinerea.</title>
        <authorList>
            <person name="Amselem J."/>
            <person name="Cuomo C.A."/>
            <person name="van Kan J.A."/>
            <person name="Viaud M."/>
            <person name="Benito E.P."/>
            <person name="Couloux A."/>
            <person name="Coutinho P.M."/>
            <person name="de Vries R.P."/>
            <person name="Dyer P.S."/>
            <person name="Fillinger S."/>
            <person name="Fournier E."/>
            <person name="Gout L."/>
            <person name="Hahn M."/>
            <person name="Kohn L."/>
            <person name="Lapalu N."/>
            <person name="Plummer K.M."/>
            <person name="Pradier J.M."/>
            <person name="Quevillon E."/>
            <person name="Sharon A."/>
            <person name="Simon A."/>
            <person name="ten Have A."/>
            <person name="Tudzynski B."/>
            <person name="Tudzynski P."/>
            <person name="Wincker P."/>
            <person name="Andrew M."/>
            <person name="Anthouard V."/>
            <person name="Beever R.E."/>
            <person name="Beffa R."/>
            <person name="Benoit I."/>
            <person name="Bouzid O."/>
            <person name="Brault B."/>
            <person name="Chen Z."/>
            <person name="Choquer M."/>
            <person name="Collemare J."/>
            <person name="Cotton P."/>
            <person name="Danchin E.G."/>
            <person name="Da Silva C."/>
            <person name="Gautier A."/>
            <person name="Giraud C."/>
            <person name="Giraud T."/>
            <person name="Gonzalez C."/>
            <person name="Grossetete S."/>
            <person name="Guldener U."/>
            <person name="Henrissat B."/>
            <person name="Howlett B.J."/>
            <person name="Kodira C."/>
            <person name="Kretschmer M."/>
            <person name="Lappartient A."/>
            <person name="Leroch M."/>
            <person name="Levis C."/>
            <person name="Mauceli E."/>
            <person name="Neuveglise C."/>
            <person name="Oeser B."/>
            <person name="Pearson M."/>
            <person name="Poulain J."/>
            <person name="Poussereau N."/>
            <person name="Quesneville H."/>
            <person name="Rascle C."/>
            <person name="Schumacher J."/>
            <person name="Segurens B."/>
            <person name="Sexton A."/>
            <person name="Silva E."/>
            <person name="Sirven C."/>
            <person name="Soanes D.M."/>
            <person name="Talbot N.J."/>
            <person name="Templeton M."/>
            <person name="Yandava C."/>
            <person name="Yarden O."/>
            <person name="Zeng Q."/>
            <person name="Rollins J.A."/>
            <person name="Lebrun M.H."/>
            <person name="Dickman M."/>
        </authorList>
    </citation>
    <scope>NUCLEOTIDE SEQUENCE [LARGE SCALE GENOMIC DNA]</scope>
    <source>
        <strain evidence="2">T4</strain>
    </source>
</reference>
<dbReference type="AlphaFoldDB" id="G2Y9E4"/>
<sequence>MQNPLTTSERIVSAFQAARAIKLEQNKYSKNSYRVLSPCQEIRNPLVAIVPVEFMVLLTLGQPAESTNSVAVGAHPEKVPVDSDLEVLLETLMISFVLSQCRMQKYLEGLCFPTHPPIPPPMPPPIKKDTTAMRTIGTSPIFFFCFGGGE</sequence>
<organism evidence="1 2">
    <name type="scientific">Botryotinia fuckeliana (strain T4)</name>
    <name type="common">Noble rot fungus</name>
    <name type="synonym">Botrytis cinerea</name>
    <dbReference type="NCBI Taxonomy" id="999810"/>
    <lineage>
        <taxon>Eukaryota</taxon>
        <taxon>Fungi</taxon>
        <taxon>Dikarya</taxon>
        <taxon>Ascomycota</taxon>
        <taxon>Pezizomycotina</taxon>
        <taxon>Leotiomycetes</taxon>
        <taxon>Helotiales</taxon>
        <taxon>Sclerotiniaceae</taxon>
        <taxon>Botrytis</taxon>
    </lineage>
</organism>
<accession>G2Y9E4</accession>
<evidence type="ECO:0000313" key="2">
    <source>
        <dbReference type="Proteomes" id="UP000008177"/>
    </source>
</evidence>
<dbReference type="Proteomes" id="UP000008177">
    <property type="component" value="Unplaced contigs"/>
</dbReference>
<dbReference type="EMBL" id="FQ790300">
    <property type="protein sequence ID" value="CCD49220.1"/>
    <property type="molecule type" value="Genomic_DNA"/>
</dbReference>
<protein>
    <submittedName>
        <fullName evidence="1">Uncharacterized protein</fullName>
    </submittedName>
</protein>